<gene>
    <name evidence="2" type="ORF">TNCT_249281</name>
</gene>
<proteinExistence type="predicted"/>
<dbReference type="EMBL" id="BMAO01018947">
    <property type="protein sequence ID" value="GFR27339.1"/>
    <property type="molecule type" value="Genomic_DNA"/>
</dbReference>
<comment type="caution">
    <text evidence="2">The sequence shown here is derived from an EMBL/GenBank/DDBJ whole genome shotgun (WGS) entry which is preliminary data.</text>
</comment>
<sequence>MIPLAARSVKRSTGASQWVPTNQQQSSCPSQNNEHEALRKQRKNRHRDYRLKDIVGKCAATRIWDLLIWRHMGS</sequence>
<name>A0A8X6M100_TRICU</name>
<keyword evidence="3" id="KW-1185">Reference proteome</keyword>
<dbReference type="Proteomes" id="UP000887116">
    <property type="component" value="Unassembled WGS sequence"/>
</dbReference>
<evidence type="ECO:0000256" key="1">
    <source>
        <dbReference type="SAM" id="MobiDB-lite"/>
    </source>
</evidence>
<dbReference type="AlphaFoldDB" id="A0A8X6M100"/>
<reference evidence="2" key="1">
    <citation type="submission" date="2020-07" db="EMBL/GenBank/DDBJ databases">
        <title>Multicomponent nature underlies the extraordinary mechanical properties of spider dragline silk.</title>
        <authorList>
            <person name="Kono N."/>
            <person name="Nakamura H."/>
            <person name="Mori M."/>
            <person name="Yoshida Y."/>
            <person name="Ohtoshi R."/>
            <person name="Malay A.D."/>
            <person name="Moran D.A.P."/>
            <person name="Tomita M."/>
            <person name="Numata K."/>
            <person name="Arakawa K."/>
        </authorList>
    </citation>
    <scope>NUCLEOTIDE SEQUENCE</scope>
</reference>
<evidence type="ECO:0000313" key="3">
    <source>
        <dbReference type="Proteomes" id="UP000887116"/>
    </source>
</evidence>
<organism evidence="2 3">
    <name type="scientific">Trichonephila clavata</name>
    <name type="common">Joro spider</name>
    <name type="synonym">Nephila clavata</name>
    <dbReference type="NCBI Taxonomy" id="2740835"/>
    <lineage>
        <taxon>Eukaryota</taxon>
        <taxon>Metazoa</taxon>
        <taxon>Ecdysozoa</taxon>
        <taxon>Arthropoda</taxon>
        <taxon>Chelicerata</taxon>
        <taxon>Arachnida</taxon>
        <taxon>Araneae</taxon>
        <taxon>Araneomorphae</taxon>
        <taxon>Entelegynae</taxon>
        <taxon>Araneoidea</taxon>
        <taxon>Nephilidae</taxon>
        <taxon>Trichonephila</taxon>
    </lineage>
</organism>
<evidence type="ECO:0000313" key="2">
    <source>
        <dbReference type="EMBL" id="GFR27339.1"/>
    </source>
</evidence>
<accession>A0A8X6M100</accession>
<feature type="compositionally biased region" description="Low complexity" evidence="1">
    <location>
        <begin position="22"/>
        <end position="32"/>
    </location>
</feature>
<feature type="compositionally biased region" description="Polar residues" evidence="1">
    <location>
        <begin position="11"/>
        <end position="21"/>
    </location>
</feature>
<protein>
    <submittedName>
        <fullName evidence="2">Uncharacterized protein</fullName>
    </submittedName>
</protein>
<feature type="region of interest" description="Disordered" evidence="1">
    <location>
        <begin position="1"/>
        <end position="46"/>
    </location>
</feature>